<dbReference type="Gene3D" id="1.10.3720.10">
    <property type="entry name" value="MetI-like"/>
    <property type="match status" value="1"/>
</dbReference>
<feature type="transmembrane region" description="Helical" evidence="8">
    <location>
        <begin position="275"/>
        <end position="299"/>
    </location>
</feature>
<feature type="transmembrane region" description="Helical" evidence="8">
    <location>
        <begin position="89"/>
        <end position="110"/>
    </location>
</feature>
<organism evidence="10 11">
    <name type="scientific">Micromonospora rhizosphaerae</name>
    <dbReference type="NCBI Taxonomy" id="568872"/>
    <lineage>
        <taxon>Bacteria</taxon>
        <taxon>Bacillati</taxon>
        <taxon>Actinomycetota</taxon>
        <taxon>Actinomycetes</taxon>
        <taxon>Micromonosporales</taxon>
        <taxon>Micromonosporaceae</taxon>
        <taxon>Micromonospora</taxon>
    </lineage>
</organism>
<evidence type="ECO:0000256" key="2">
    <source>
        <dbReference type="ARBA" id="ARBA00007069"/>
    </source>
</evidence>
<feature type="domain" description="ABC transmembrane type-1" evidence="9">
    <location>
        <begin position="86"/>
        <end position="292"/>
    </location>
</feature>
<name>A0A1C6SXV5_9ACTN</name>
<dbReference type="RefSeq" id="WP_091345071.1">
    <property type="nucleotide sequence ID" value="NZ_FMHV01000002.1"/>
</dbReference>
<evidence type="ECO:0000256" key="7">
    <source>
        <dbReference type="ARBA" id="ARBA00023136"/>
    </source>
</evidence>
<dbReference type="GO" id="GO:0005886">
    <property type="term" value="C:plasma membrane"/>
    <property type="evidence" value="ECO:0007669"/>
    <property type="project" value="UniProtKB-SubCell"/>
</dbReference>
<dbReference type="PANTHER" id="PTHR42929">
    <property type="entry name" value="INNER MEMBRANE ABC TRANSPORTER PERMEASE PROTEIN YDCU-RELATED-RELATED"/>
    <property type="match status" value="1"/>
</dbReference>
<keyword evidence="11" id="KW-1185">Reference proteome</keyword>
<dbReference type="PANTHER" id="PTHR42929:SF1">
    <property type="entry name" value="INNER MEMBRANE ABC TRANSPORTER PERMEASE PROTEIN YDCU-RELATED"/>
    <property type="match status" value="1"/>
</dbReference>
<dbReference type="AlphaFoldDB" id="A0A1C6SXV5"/>
<feature type="transmembrane region" description="Helical" evidence="8">
    <location>
        <begin position="30"/>
        <end position="57"/>
    </location>
</feature>
<keyword evidence="5 8" id="KW-0812">Transmembrane</keyword>
<evidence type="ECO:0000256" key="4">
    <source>
        <dbReference type="ARBA" id="ARBA00022475"/>
    </source>
</evidence>
<dbReference type="InterPro" id="IPR000515">
    <property type="entry name" value="MetI-like"/>
</dbReference>
<keyword evidence="6 8" id="KW-1133">Transmembrane helix</keyword>
<dbReference type="InterPro" id="IPR035906">
    <property type="entry name" value="MetI-like_sf"/>
</dbReference>
<dbReference type="CDD" id="cd06261">
    <property type="entry name" value="TM_PBP2"/>
    <property type="match status" value="1"/>
</dbReference>
<sequence length="308" mass="32759">MAVAVVPPPQADVADVAAAPPPAPARRRGWLLTLPAVVVLGFLLVAPFLVFTVYAFLQGGFYEVTGTFTLSNFTSAVGSDLTRRLTLNALGIGFVTAVLSLALGVPLAYAMRYRAGRLEYPLLALVVFSMFTSYLVRIYAWRVILGNDGLLTQLLGPVGLAPRDGSLLFSKPAVVAALVHIFVPYVALVAYAAFRNIPGDFLDLAADLGAGRVQRWRRVVLPLVAPAAASGFLYTFVLAASDYVTPQFLGGTDGNMVGLQISQQFTQFGNYPLGAATSIIVLLLFMLAYAVVTGFLRVLGLNSVVIKG</sequence>
<feature type="transmembrane region" description="Helical" evidence="8">
    <location>
        <begin position="122"/>
        <end position="141"/>
    </location>
</feature>
<accession>A0A1C6SXV5</accession>
<evidence type="ECO:0000313" key="10">
    <source>
        <dbReference type="EMBL" id="SCL34320.1"/>
    </source>
</evidence>
<comment type="similarity">
    <text evidence="2">Belongs to the binding-protein-dependent transport system permease family. CysTW subfamily.</text>
</comment>
<evidence type="ECO:0000259" key="9">
    <source>
        <dbReference type="PROSITE" id="PS50928"/>
    </source>
</evidence>
<keyword evidence="3 8" id="KW-0813">Transport</keyword>
<evidence type="ECO:0000313" key="11">
    <source>
        <dbReference type="Proteomes" id="UP000199413"/>
    </source>
</evidence>
<feature type="transmembrane region" description="Helical" evidence="8">
    <location>
        <begin position="219"/>
        <end position="240"/>
    </location>
</feature>
<dbReference type="Proteomes" id="UP000199413">
    <property type="component" value="Unassembled WGS sequence"/>
</dbReference>
<dbReference type="Pfam" id="PF00528">
    <property type="entry name" value="BPD_transp_1"/>
    <property type="match status" value="1"/>
</dbReference>
<protein>
    <submittedName>
        <fullName evidence="10">Spermidine/putrescine transport system permease protein</fullName>
    </submittedName>
</protein>
<dbReference type="PROSITE" id="PS50928">
    <property type="entry name" value="ABC_TM1"/>
    <property type="match status" value="1"/>
</dbReference>
<evidence type="ECO:0000256" key="5">
    <source>
        <dbReference type="ARBA" id="ARBA00022692"/>
    </source>
</evidence>
<comment type="subcellular location">
    <subcellularLocation>
        <location evidence="1 8">Cell membrane</location>
        <topology evidence="1 8">Multi-pass membrane protein</topology>
    </subcellularLocation>
</comment>
<dbReference type="SUPFAM" id="SSF161098">
    <property type="entry name" value="MetI-like"/>
    <property type="match status" value="1"/>
</dbReference>
<keyword evidence="4" id="KW-1003">Cell membrane</keyword>
<gene>
    <name evidence="10" type="ORF">GA0070624_4959</name>
</gene>
<feature type="transmembrane region" description="Helical" evidence="8">
    <location>
        <begin position="173"/>
        <end position="194"/>
    </location>
</feature>
<evidence type="ECO:0000256" key="6">
    <source>
        <dbReference type="ARBA" id="ARBA00022989"/>
    </source>
</evidence>
<evidence type="ECO:0000256" key="8">
    <source>
        <dbReference type="RuleBase" id="RU363032"/>
    </source>
</evidence>
<reference evidence="11" key="1">
    <citation type="submission" date="2016-06" db="EMBL/GenBank/DDBJ databases">
        <authorList>
            <person name="Varghese N."/>
            <person name="Submissions Spin"/>
        </authorList>
    </citation>
    <scope>NUCLEOTIDE SEQUENCE [LARGE SCALE GENOMIC DNA]</scope>
    <source>
        <strain evidence="11">DSM 45431</strain>
    </source>
</reference>
<evidence type="ECO:0000256" key="3">
    <source>
        <dbReference type="ARBA" id="ARBA00022448"/>
    </source>
</evidence>
<proteinExistence type="inferred from homology"/>
<keyword evidence="7 8" id="KW-0472">Membrane</keyword>
<dbReference type="STRING" id="568872.GA0070624_4959"/>
<evidence type="ECO:0000256" key="1">
    <source>
        <dbReference type="ARBA" id="ARBA00004651"/>
    </source>
</evidence>
<dbReference type="EMBL" id="FMHV01000002">
    <property type="protein sequence ID" value="SCL34320.1"/>
    <property type="molecule type" value="Genomic_DNA"/>
</dbReference>
<dbReference type="OrthoDB" id="9810794at2"/>
<dbReference type="GO" id="GO:0055085">
    <property type="term" value="P:transmembrane transport"/>
    <property type="evidence" value="ECO:0007669"/>
    <property type="project" value="InterPro"/>
</dbReference>